<reference evidence="1" key="1">
    <citation type="submission" date="2021-02" db="EMBL/GenBank/DDBJ databases">
        <authorList>
            <person name="Nowell W R."/>
        </authorList>
    </citation>
    <scope>NUCLEOTIDE SEQUENCE</scope>
</reference>
<comment type="caution">
    <text evidence="1">The sequence shown here is derived from an EMBL/GenBank/DDBJ whole genome shotgun (WGS) entry which is preliminary data.</text>
</comment>
<name>A0A820CPU8_9BILA</name>
<organism evidence="1 2">
    <name type="scientific">Rotaria sordida</name>
    <dbReference type="NCBI Taxonomy" id="392033"/>
    <lineage>
        <taxon>Eukaryota</taxon>
        <taxon>Metazoa</taxon>
        <taxon>Spiralia</taxon>
        <taxon>Gnathifera</taxon>
        <taxon>Rotifera</taxon>
        <taxon>Eurotatoria</taxon>
        <taxon>Bdelloidea</taxon>
        <taxon>Philodinida</taxon>
        <taxon>Philodinidae</taxon>
        <taxon>Rotaria</taxon>
    </lineage>
</organism>
<evidence type="ECO:0000313" key="2">
    <source>
        <dbReference type="Proteomes" id="UP000663823"/>
    </source>
</evidence>
<evidence type="ECO:0000313" key="1">
    <source>
        <dbReference type="EMBL" id="CAF4211753.1"/>
    </source>
</evidence>
<dbReference type="EMBL" id="CAJOAX010023323">
    <property type="protein sequence ID" value="CAF4211753.1"/>
    <property type="molecule type" value="Genomic_DNA"/>
</dbReference>
<accession>A0A820CPU8</accession>
<protein>
    <submittedName>
        <fullName evidence="1">Uncharacterized protein</fullName>
    </submittedName>
</protein>
<feature type="non-terminal residue" evidence="1">
    <location>
        <position position="1"/>
    </location>
</feature>
<gene>
    <name evidence="1" type="ORF">OTI717_LOCUS39013</name>
</gene>
<dbReference type="AlphaFoldDB" id="A0A820CPU8"/>
<proteinExistence type="predicted"/>
<dbReference type="Proteomes" id="UP000663823">
    <property type="component" value="Unassembled WGS sequence"/>
</dbReference>
<sequence length="29" mass="3451">EKLANLRSFILYAVRYTNNHNKLIVPLLH</sequence>